<dbReference type="InterPro" id="IPR036237">
    <property type="entry name" value="Xyl_isomerase-like_sf"/>
</dbReference>
<comment type="catalytic activity">
    <reaction evidence="7">
        <text>alpha-D-xylose = alpha-D-xylulofuranose</text>
        <dbReference type="Rhea" id="RHEA:22816"/>
        <dbReference type="ChEBI" id="CHEBI:28518"/>
        <dbReference type="ChEBI" id="CHEBI:188998"/>
        <dbReference type="EC" id="5.3.1.5"/>
    </reaction>
</comment>
<dbReference type="OrthoDB" id="1730074at2759"/>
<dbReference type="PROSITE" id="PS51415">
    <property type="entry name" value="XYLOSE_ISOMERASE"/>
    <property type="match status" value="1"/>
</dbReference>
<dbReference type="GO" id="GO:0009045">
    <property type="term" value="F:xylose isomerase activity"/>
    <property type="evidence" value="ECO:0007669"/>
    <property type="project" value="UniProtKB-EC"/>
</dbReference>
<dbReference type="PANTHER" id="PTHR48408">
    <property type="match status" value="1"/>
</dbReference>
<evidence type="ECO:0000256" key="6">
    <source>
        <dbReference type="ARBA" id="ARBA00023277"/>
    </source>
</evidence>
<evidence type="ECO:0000256" key="1">
    <source>
        <dbReference type="ARBA" id="ARBA00005765"/>
    </source>
</evidence>
<dbReference type="InterPro" id="IPR001998">
    <property type="entry name" value="Xylose_isomerase"/>
</dbReference>
<dbReference type="AlphaFoldDB" id="A0A9W9Z5S9"/>
<organism evidence="8 9">
    <name type="scientific">Desmophyllum pertusum</name>
    <dbReference type="NCBI Taxonomy" id="174260"/>
    <lineage>
        <taxon>Eukaryota</taxon>
        <taxon>Metazoa</taxon>
        <taxon>Cnidaria</taxon>
        <taxon>Anthozoa</taxon>
        <taxon>Hexacorallia</taxon>
        <taxon>Scleractinia</taxon>
        <taxon>Caryophylliina</taxon>
        <taxon>Caryophylliidae</taxon>
        <taxon>Desmophyllum</taxon>
    </lineage>
</organism>
<protein>
    <recommendedName>
        <fullName evidence="2">xylose isomerase</fullName>
        <ecNumber evidence="2">5.3.1.5</ecNumber>
    </recommendedName>
</protein>
<accession>A0A9W9Z5S9</accession>
<dbReference type="EC" id="5.3.1.5" evidence="2"/>
<dbReference type="SUPFAM" id="SSF51658">
    <property type="entry name" value="Xylose isomerase-like"/>
    <property type="match status" value="1"/>
</dbReference>
<keyword evidence="6" id="KW-0119">Carbohydrate metabolism</keyword>
<comment type="similarity">
    <text evidence="1">Belongs to the xylose isomerase family.</text>
</comment>
<gene>
    <name evidence="8" type="ORF">OS493_009223</name>
</gene>
<keyword evidence="3" id="KW-0859">Xylose metabolism</keyword>
<evidence type="ECO:0000313" key="9">
    <source>
        <dbReference type="Proteomes" id="UP001163046"/>
    </source>
</evidence>
<sequence length="94" mass="10850">MVQQADSNAEFFPGISKIEYKPDGGPGIISALNTTIRKRWLWEKTMEEWCRFSVCFWHTFRGTGADPFGFLQFTTLGRRKQQLGKCKKKIKSSV</sequence>
<name>A0A9W9Z5S9_9CNID</name>
<evidence type="ECO:0000313" key="8">
    <source>
        <dbReference type="EMBL" id="KAJ7373899.1"/>
    </source>
</evidence>
<dbReference type="Gene3D" id="3.20.20.150">
    <property type="entry name" value="Divalent-metal-dependent TIM barrel enzymes"/>
    <property type="match status" value="1"/>
</dbReference>
<dbReference type="Proteomes" id="UP001163046">
    <property type="component" value="Unassembled WGS sequence"/>
</dbReference>
<dbReference type="GO" id="GO:0046872">
    <property type="term" value="F:metal ion binding"/>
    <property type="evidence" value="ECO:0007669"/>
    <property type="project" value="UniProtKB-KW"/>
</dbReference>
<evidence type="ECO:0000256" key="7">
    <source>
        <dbReference type="ARBA" id="ARBA00033659"/>
    </source>
</evidence>
<evidence type="ECO:0000256" key="4">
    <source>
        <dbReference type="ARBA" id="ARBA00022723"/>
    </source>
</evidence>
<evidence type="ECO:0000256" key="2">
    <source>
        <dbReference type="ARBA" id="ARBA00011958"/>
    </source>
</evidence>
<evidence type="ECO:0000256" key="5">
    <source>
        <dbReference type="ARBA" id="ARBA00023235"/>
    </source>
</evidence>
<keyword evidence="5" id="KW-0413">Isomerase</keyword>
<keyword evidence="4" id="KW-0479">Metal-binding</keyword>
<evidence type="ECO:0000256" key="3">
    <source>
        <dbReference type="ARBA" id="ARBA00022629"/>
    </source>
</evidence>
<comment type="caution">
    <text evidence="8">The sequence shown here is derived from an EMBL/GenBank/DDBJ whole genome shotgun (WGS) entry which is preliminary data.</text>
</comment>
<dbReference type="PANTHER" id="PTHR48408:SF1">
    <property type="entry name" value="XYLOSE ISOMERASE"/>
    <property type="match status" value="1"/>
</dbReference>
<proteinExistence type="inferred from homology"/>
<reference evidence="8" key="1">
    <citation type="submission" date="2023-01" db="EMBL/GenBank/DDBJ databases">
        <title>Genome assembly of the deep-sea coral Lophelia pertusa.</title>
        <authorList>
            <person name="Herrera S."/>
            <person name="Cordes E."/>
        </authorList>
    </citation>
    <scope>NUCLEOTIDE SEQUENCE</scope>
    <source>
        <strain evidence="8">USNM1676648</strain>
        <tissue evidence="8">Polyp</tissue>
    </source>
</reference>
<keyword evidence="9" id="KW-1185">Reference proteome</keyword>
<dbReference type="GO" id="GO:0042732">
    <property type="term" value="P:D-xylose metabolic process"/>
    <property type="evidence" value="ECO:0007669"/>
    <property type="project" value="UniProtKB-KW"/>
</dbReference>
<dbReference type="EMBL" id="MU826829">
    <property type="protein sequence ID" value="KAJ7373899.1"/>
    <property type="molecule type" value="Genomic_DNA"/>
</dbReference>